<feature type="compositionally biased region" description="Low complexity" evidence="1">
    <location>
        <begin position="33"/>
        <end position="42"/>
    </location>
</feature>
<sequence length="234" mass="25747">MAWVGASTLGSYQYCTPTTTLIHKQHPSWTGLQQQQQQQQQQGPPAATSSLKDMVFEQVLPNEQMQINRHHVYIQGTAQIPDASVPEMAQQAVMHATSGLAGSGMSAAKLLAADALYKLEPGLCAKMNAHFKGSGVGPFERVGSAVFRLLQLEESGKQEKAQKLRAHLARFADAHHGSLECLMQWPELLRIKNERDVFAHPLDIPKLQSLIADNHPDLTSIKEALSMLINDAEH</sequence>
<feature type="region of interest" description="Disordered" evidence="1">
    <location>
        <begin position="26"/>
        <end position="48"/>
    </location>
</feature>
<proteinExistence type="predicted"/>
<accession>A0A7S0RV43</accession>
<organism evidence="2">
    <name type="scientific">Chlamydomonas leiostraca</name>
    <dbReference type="NCBI Taxonomy" id="1034604"/>
    <lineage>
        <taxon>Eukaryota</taxon>
        <taxon>Viridiplantae</taxon>
        <taxon>Chlorophyta</taxon>
        <taxon>core chlorophytes</taxon>
        <taxon>Chlorophyceae</taxon>
        <taxon>CS clade</taxon>
        <taxon>Chlamydomonadales</taxon>
        <taxon>Chlamydomonadaceae</taxon>
        <taxon>Chlamydomonas</taxon>
    </lineage>
</organism>
<evidence type="ECO:0000256" key="1">
    <source>
        <dbReference type="SAM" id="MobiDB-lite"/>
    </source>
</evidence>
<name>A0A7S0RV43_9CHLO</name>
<dbReference type="EMBL" id="HBFB01024987">
    <property type="protein sequence ID" value="CAD8688528.1"/>
    <property type="molecule type" value="Transcribed_RNA"/>
</dbReference>
<gene>
    <name evidence="2" type="ORF">CLEI1391_LOCUS14028</name>
</gene>
<protein>
    <submittedName>
        <fullName evidence="2">Uncharacterized protein</fullName>
    </submittedName>
</protein>
<reference evidence="2" key="1">
    <citation type="submission" date="2021-01" db="EMBL/GenBank/DDBJ databases">
        <authorList>
            <person name="Corre E."/>
            <person name="Pelletier E."/>
            <person name="Niang G."/>
            <person name="Scheremetjew M."/>
            <person name="Finn R."/>
            <person name="Kale V."/>
            <person name="Holt S."/>
            <person name="Cochrane G."/>
            <person name="Meng A."/>
            <person name="Brown T."/>
            <person name="Cohen L."/>
        </authorList>
    </citation>
    <scope>NUCLEOTIDE SEQUENCE</scope>
    <source>
        <strain evidence="2">SAG 11-49</strain>
    </source>
</reference>
<dbReference type="AlphaFoldDB" id="A0A7S0RV43"/>
<evidence type="ECO:0000313" key="2">
    <source>
        <dbReference type="EMBL" id="CAD8688528.1"/>
    </source>
</evidence>